<evidence type="ECO:0000313" key="2">
    <source>
        <dbReference type="EMBL" id="KTD25627.1"/>
    </source>
</evidence>
<dbReference type="STRING" id="466.Lmac_1991"/>
<sequence length="238" mass="27423">MAKDKLEKKGFSKGKFEGYKFQEDNIANQMAFLFADEEGEKEAARIAKEAQERYPNPIQMVERKKFIEDEVRKRAETVDTKFQNGLLDIFNTLKDKKEPLSGEEAGKELAFNLMKGLGLNVDKDNLQTHYDPGPPQVFQITWINRPSKNLADENSNINKLAQNYADNCDQKQKEEFNKNWKNHVDNAKIGGPKMDKQEFLEKADKSFKETVEHYKKQDLSAPTDSKDSQEEANSMPHL</sequence>
<accession>A0A0W0VZS1</accession>
<dbReference type="PATRIC" id="fig|466.6.peg.2106"/>
<proteinExistence type="predicted"/>
<dbReference type="Proteomes" id="UP000054908">
    <property type="component" value="Unassembled WGS sequence"/>
</dbReference>
<feature type="region of interest" description="Disordered" evidence="1">
    <location>
        <begin position="212"/>
        <end position="238"/>
    </location>
</feature>
<name>A0A0W0VZS1_9GAMM</name>
<comment type="caution">
    <text evidence="2">The sequence shown here is derived from an EMBL/GenBank/DDBJ whole genome shotgun (WGS) entry which is preliminary data.</text>
</comment>
<keyword evidence="3" id="KW-1185">Reference proteome</keyword>
<organism evidence="2 3">
    <name type="scientific">Legionella maceachernii</name>
    <dbReference type="NCBI Taxonomy" id="466"/>
    <lineage>
        <taxon>Bacteria</taxon>
        <taxon>Pseudomonadati</taxon>
        <taxon>Pseudomonadota</taxon>
        <taxon>Gammaproteobacteria</taxon>
        <taxon>Legionellales</taxon>
        <taxon>Legionellaceae</taxon>
        <taxon>Legionella</taxon>
    </lineage>
</organism>
<dbReference type="OrthoDB" id="5638709at2"/>
<dbReference type="RefSeq" id="WP_058452732.1">
    <property type="nucleotide sequence ID" value="NZ_CAAAIB010000002.1"/>
</dbReference>
<dbReference type="EMBL" id="LNYL01000044">
    <property type="protein sequence ID" value="KTD25627.1"/>
    <property type="molecule type" value="Genomic_DNA"/>
</dbReference>
<feature type="compositionally biased region" description="Basic and acidic residues" evidence="1">
    <location>
        <begin position="212"/>
        <end position="229"/>
    </location>
</feature>
<reference evidence="2 3" key="1">
    <citation type="submission" date="2015-11" db="EMBL/GenBank/DDBJ databases">
        <title>Genomic analysis of 38 Legionella species identifies large and diverse effector repertoires.</title>
        <authorList>
            <person name="Burstein D."/>
            <person name="Amaro F."/>
            <person name="Zusman T."/>
            <person name="Lifshitz Z."/>
            <person name="Cohen O."/>
            <person name="Gilbert J.A."/>
            <person name="Pupko T."/>
            <person name="Shuman H.A."/>
            <person name="Segal G."/>
        </authorList>
    </citation>
    <scope>NUCLEOTIDE SEQUENCE [LARGE SCALE GENOMIC DNA]</scope>
    <source>
        <strain evidence="2 3">PX-1-G2-E2</strain>
    </source>
</reference>
<dbReference type="AlphaFoldDB" id="A0A0W0VZS1"/>
<evidence type="ECO:0000256" key="1">
    <source>
        <dbReference type="SAM" id="MobiDB-lite"/>
    </source>
</evidence>
<gene>
    <name evidence="2" type="ORF">Lmac_1991</name>
</gene>
<evidence type="ECO:0000313" key="3">
    <source>
        <dbReference type="Proteomes" id="UP000054908"/>
    </source>
</evidence>
<protein>
    <submittedName>
        <fullName evidence="2">Uncharacterized protein</fullName>
    </submittedName>
</protein>